<protein>
    <submittedName>
        <fullName evidence="7">Cytochrome c oxidase assembly protein</fullName>
    </submittedName>
</protein>
<keyword evidence="5 6" id="KW-0472">Membrane</keyword>
<name>A0A7W2AJH2_9BACL</name>
<dbReference type="GO" id="GO:0005886">
    <property type="term" value="C:plasma membrane"/>
    <property type="evidence" value="ECO:0007669"/>
    <property type="project" value="UniProtKB-SubCell"/>
</dbReference>
<keyword evidence="8" id="KW-1185">Reference proteome</keyword>
<dbReference type="Pfam" id="PF09678">
    <property type="entry name" value="Caa3_CtaG"/>
    <property type="match status" value="1"/>
</dbReference>
<feature type="transmembrane region" description="Helical" evidence="6">
    <location>
        <begin position="119"/>
        <end position="139"/>
    </location>
</feature>
<dbReference type="InterPro" id="IPR019108">
    <property type="entry name" value="Caa3_assmbl_CtaG-rel"/>
</dbReference>
<dbReference type="RefSeq" id="WP_052153991.1">
    <property type="nucleotide sequence ID" value="NZ_JACEIP010000021.1"/>
</dbReference>
<keyword evidence="4 6" id="KW-1133">Transmembrane helix</keyword>
<feature type="transmembrane region" description="Helical" evidence="6">
    <location>
        <begin position="159"/>
        <end position="178"/>
    </location>
</feature>
<evidence type="ECO:0000256" key="5">
    <source>
        <dbReference type="ARBA" id="ARBA00023136"/>
    </source>
</evidence>
<gene>
    <name evidence="7" type="ORF">H1164_12775</name>
</gene>
<feature type="transmembrane region" description="Helical" evidence="6">
    <location>
        <begin position="20"/>
        <end position="39"/>
    </location>
</feature>
<feature type="transmembrane region" description="Helical" evidence="6">
    <location>
        <begin position="190"/>
        <end position="215"/>
    </location>
</feature>
<evidence type="ECO:0000313" key="7">
    <source>
        <dbReference type="EMBL" id="MBA4543764.1"/>
    </source>
</evidence>
<accession>A0A7W2AJH2</accession>
<dbReference type="EMBL" id="JACEIP010000021">
    <property type="protein sequence ID" value="MBA4543764.1"/>
    <property type="molecule type" value="Genomic_DNA"/>
</dbReference>
<dbReference type="Proteomes" id="UP000530514">
    <property type="component" value="Unassembled WGS sequence"/>
</dbReference>
<feature type="transmembrane region" description="Helical" evidence="6">
    <location>
        <begin position="51"/>
        <end position="68"/>
    </location>
</feature>
<evidence type="ECO:0000256" key="4">
    <source>
        <dbReference type="ARBA" id="ARBA00022989"/>
    </source>
</evidence>
<comment type="subcellular location">
    <subcellularLocation>
        <location evidence="1">Cell membrane</location>
        <topology evidence="1">Multi-pass membrane protein</topology>
    </subcellularLocation>
</comment>
<dbReference type="OrthoDB" id="128422at2"/>
<evidence type="ECO:0000256" key="2">
    <source>
        <dbReference type="ARBA" id="ARBA00022475"/>
    </source>
</evidence>
<organism evidence="7 8">
    <name type="scientific">Thermoactinomyces daqus</name>
    <dbReference type="NCBI Taxonomy" id="1329516"/>
    <lineage>
        <taxon>Bacteria</taxon>
        <taxon>Bacillati</taxon>
        <taxon>Bacillota</taxon>
        <taxon>Bacilli</taxon>
        <taxon>Bacillales</taxon>
        <taxon>Thermoactinomycetaceae</taxon>
        <taxon>Thermoactinomyces</taxon>
    </lineage>
</organism>
<feature type="transmembrane region" description="Helical" evidence="6">
    <location>
        <begin position="235"/>
        <end position="258"/>
    </location>
</feature>
<evidence type="ECO:0000256" key="1">
    <source>
        <dbReference type="ARBA" id="ARBA00004651"/>
    </source>
</evidence>
<dbReference type="AlphaFoldDB" id="A0A7W2AJH2"/>
<evidence type="ECO:0000313" key="8">
    <source>
        <dbReference type="Proteomes" id="UP000530514"/>
    </source>
</evidence>
<reference evidence="7 8" key="1">
    <citation type="submission" date="2020-07" db="EMBL/GenBank/DDBJ databases">
        <authorList>
            <person name="Feng H."/>
        </authorList>
    </citation>
    <scope>NUCLEOTIDE SEQUENCE [LARGE SCALE GENOMIC DNA]</scope>
    <source>
        <strain evidence="8">s-11</strain>
    </source>
</reference>
<keyword evidence="2" id="KW-1003">Cell membrane</keyword>
<sequence length="286" mass="32678">MTAEETFFQIFLYPENWDYTLNLIFLLIAVAYLLLTGPFRNRLKGEEAVPVWKKICFLLGLIVTYFSLGSPLDLLTHELFSMHMLQMSLMFFVAPPLLLLGIPAYLLDPVVRLPGVHGLIAFFTRPVISMFFFNGLMWIYHVPPIFEAIMSSHAGHNAAHALILFASLCMWWPIIGPVPGMDRLKPLLKLALIFGNGVLLTPPCAMITFTDSILYPTYSQMSHMLPLMSPLHDQQLGGVIMKVVQEIVYIFAIGLVFVKWIRLEREKDEREQLELEKQGHVLSRQE</sequence>
<evidence type="ECO:0000256" key="6">
    <source>
        <dbReference type="SAM" id="Phobius"/>
    </source>
</evidence>
<proteinExistence type="predicted"/>
<comment type="caution">
    <text evidence="7">The sequence shown here is derived from an EMBL/GenBank/DDBJ whole genome shotgun (WGS) entry which is preliminary data.</text>
</comment>
<feature type="transmembrane region" description="Helical" evidence="6">
    <location>
        <begin position="88"/>
        <end position="107"/>
    </location>
</feature>
<evidence type="ECO:0000256" key="3">
    <source>
        <dbReference type="ARBA" id="ARBA00022692"/>
    </source>
</evidence>
<keyword evidence="3 6" id="KW-0812">Transmembrane</keyword>